<proteinExistence type="predicted"/>
<reference evidence="1 2" key="1">
    <citation type="journal article" date="2012" name="J. Bacteriol.">
        <title>Genome sequence of Sphingobium indicum B90A, a hexachlorocyclohexane-degrading bacterium.</title>
        <authorList>
            <person name="Anand S."/>
            <person name="Sangwan N."/>
            <person name="Lata P."/>
            <person name="Kaur J."/>
            <person name="Dua A."/>
            <person name="Singh A.K."/>
            <person name="Verma M."/>
            <person name="Kaur J."/>
            <person name="Khurana J.P."/>
            <person name="Khurana P."/>
            <person name="Mathur S."/>
            <person name="Lal R."/>
        </authorList>
    </citation>
    <scope>NUCLEOTIDE SEQUENCE [LARGE SCALE GENOMIC DNA]</scope>
    <source>
        <strain evidence="2">DSM 16412 / CCM 7286 / MTCC 6364 / B90A</strain>
    </source>
</reference>
<protein>
    <submittedName>
        <fullName evidence="1">Uncharacterized protein</fullName>
    </submittedName>
</protein>
<organism evidence="1 2">
    <name type="scientific">Sphingobium indicum (strain DSM 16412 / CCM 7286 / MTCC 6364 / B90A)</name>
    <dbReference type="NCBI Taxonomy" id="861109"/>
    <lineage>
        <taxon>Bacteria</taxon>
        <taxon>Pseudomonadati</taxon>
        <taxon>Pseudomonadota</taxon>
        <taxon>Alphaproteobacteria</taxon>
        <taxon>Sphingomonadales</taxon>
        <taxon>Sphingomonadaceae</taxon>
        <taxon>Sphingobium</taxon>
    </lineage>
</organism>
<gene>
    <name evidence="1" type="ORF">SIDU_06080</name>
</gene>
<dbReference type="KEGG" id="sinb:SIDU_06080"/>
<evidence type="ECO:0000313" key="2">
    <source>
        <dbReference type="Proteomes" id="UP000004550"/>
    </source>
</evidence>
<dbReference type="Proteomes" id="UP000004550">
    <property type="component" value="Chromosome"/>
</dbReference>
<name>A0A1L5BMP4_SPHIB</name>
<dbReference type="AlphaFoldDB" id="A0A1L5BMP4"/>
<dbReference type="RefSeq" id="WP_007685934.1">
    <property type="nucleotide sequence ID" value="NZ_CP013070.1"/>
</dbReference>
<accession>A0A1L5BMP4</accession>
<sequence>MTARIRCPFDPLFWPRFVVGLLRLRKAVPAFTPEQEARLRALIADMNAKAPRHKSIDEIVDSYAGATCDRIEAVTEHSRLRRQIERGADAER</sequence>
<evidence type="ECO:0000313" key="1">
    <source>
        <dbReference type="EMBL" id="APL94108.1"/>
    </source>
</evidence>
<dbReference type="EMBL" id="CP013070">
    <property type="protein sequence ID" value="APL94108.1"/>
    <property type="molecule type" value="Genomic_DNA"/>
</dbReference>